<gene>
    <name evidence="2" type="ORF">SAMN05444580_107196</name>
</gene>
<dbReference type="STRING" id="168276.SAMN05444580_107196"/>
<evidence type="ECO:0000313" key="3">
    <source>
        <dbReference type="Proteomes" id="UP000199417"/>
    </source>
</evidence>
<name>A0A1G6YKG6_9NOCA</name>
<proteinExistence type="predicted"/>
<dbReference type="AlphaFoldDB" id="A0A1G6YKG6"/>
<keyword evidence="3" id="KW-1185">Reference proteome</keyword>
<reference evidence="2 3" key="1">
    <citation type="submission" date="2016-10" db="EMBL/GenBank/DDBJ databases">
        <authorList>
            <person name="de Groot N.N."/>
        </authorList>
    </citation>
    <scope>NUCLEOTIDE SEQUENCE [LARGE SCALE GENOMIC DNA]</scope>
    <source>
        <strain evidence="2 3">JCM 11308</strain>
    </source>
</reference>
<feature type="transmembrane region" description="Helical" evidence="1">
    <location>
        <begin position="81"/>
        <end position="99"/>
    </location>
</feature>
<evidence type="ECO:0008006" key="4">
    <source>
        <dbReference type="Google" id="ProtNLM"/>
    </source>
</evidence>
<dbReference type="RefSeq" id="WP_072843580.1">
    <property type="nucleotide sequence ID" value="NZ_FNAB01000007.1"/>
</dbReference>
<evidence type="ECO:0000256" key="1">
    <source>
        <dbReference type="SAM" id="Phobius"/>
    </source>
</evidence>
<keyword evidence="1" id="KW-0472">Membrane</keyword>
<accession>A0A1G6YKG6</accession>
<organism evidence="2 3">
    <name type="scientific">Rhodococcus tukisamuensis</name>
    <dbReference type="NCBI Taxonomy" id="168276"/>
    <lineage>
        <taxon>Bacteria</taxon>
        <taxon>Bacillati</taxon>
        <taxon>Actinomycetota</taxon>
        <taxon>Actinomycetes</taxon>
        <taxon>Mycobacteriales</taxon>
        <taxon>Nocardiaceae</taxon>
        <taxon>Rhodococcus</taxon>
    </lineage>
</organism>
<dbReference type="EMBL" id="FNAB01000007">
    <property type="protein sequence ID" value="SDD90187.1"/>
    <property type="molecule type" value="Genomic_DNA"/>
</dbReference>
<protein>
    <recommendedName>
        <fullName evidence="4">Integral membrane protein</fullName>
    </recommendedName>
</protein>
<keyword evidence="1" id="KW-1133">Transmembrane helix</keyword>
<dbReference type="Proteomes" id="UP000199417">
    <property type="component" value="Unassembled WGS sequence"/>
</dbReference>
<feature type="transmembrane region" description="Helical" evidence="1">
    <location>
        <begin position="55"/>
        <end position="74"/>
    </location>
</feature>
<keyword evidence="1" id="KW-0812">Transmembrane</keyword>
<sequence length="147" mass="15236">MSEQPSSVSPVLPNTVRWAGVLVTLEGVVALVLAAILVVRGLQGHDQSIASSYGTAAWAGVLGGGVLAGGIALLRGRRWGRSLAVLAQLLLLPVVWSLMTGSDQPVYGTLLGLVVVPALLLLFSGPTSRWMAAAYGVDEEFGEKDAD</sequence>
<feature type="transmembrane region" description="Helical" evidence="1">
    <location>
        <begin position="105"/>
        <end position="123"/>
    </location>
</feature>
<evidence type="ECO:0000313" key="2">
    <source>
        <dbReference type="EMBL" id="SDD90187.1"/>
    </source>
</evidence>
<feature type="transmembrane region" description="Helical" evidence="1">
    <location>
        <begin position="21"/>
        <end position="43"/>
    </location>
</feature>